<keyword evidence="12" id="KW-1185">Reference proteome</keyword>
<dbReference type="EC" id="2.3.1.225" evidence="8"/>
<dbReference type="PANTHER" id="PTHR24161:SF85">
    <property type="entry name" value="PALMITOYLTRANSFERASE HIP14"/>
    <property type="match status" value="1"/>
</dbReference>
<dbReference type="PROSITE" id="PS50297">
    <property type="entry name" value="ANK_REP_REGION"/>
    <property type="match status" value="1"/>
</dbReference>
<feature type="compositionally biased region" description="Low complexity" evidence="9">
    <location>
        <begin position="713"/>
        <end position="723"/>
    </location>
</feature>
<evidence type="ECO:0000259" key="10">
    <source>
        <dbReference type="Pfam" id="PF01529"/>
    </source>
</evidence>
<evidence type="ECO:0000256" key="3">
    <source>
        <dbReference type="ARBA" id="ARBA00022737"/>
    </source>
</evidence>
<feature type="domain" description="Palmitoyltransferase DHHC" evidence="10">
    <location>
        <begin position="564"/>
        <end position="683"/>
    </location>
</feature>
<comment type="subcellular location">
    <subcellularLocation>
        <location evidence="1">Membrane</location>
        <topology evidence="1">Multi-pass membrane protein</topology>
    </subcellularLocation>
</comment>
<feature type="compositionally biased region" description="Polar residues" evidence="9">
    <location>
        <begin position="13"/>
        <end position="35"/>
    </location>
</feature>
<dbReference type="PROSITE" id="PS50088">
    <property type="entry name" value="ANK_REPEAT"/>
    <property type="match status" value="1"/>
</dbReference>
<dbReference type="GO" id="GO:0016020">
    <property type="term" value="C:membrane"/>
    <property type="evidence" value="ECO:0007669"/>
    <property type="project" value="UniProtKB-SubCell"/>
</dbReference>
<feature type="transmembrane region" description="Helical" evidence="8">
    <location>
        <begin position="479"/>
        <end position="503"/>
    </location>
</feature>
<feature type="region of interest" description="Disordered" evidence="9">
    <location>
        <begin position="689"/>
        <end position="743"/>
    </location>
</feature>
<evidence type="ECO:0000256" key="2">
    <source>
        <dbReference type="ARBA" id="ARBA00022692"/>
    </source>
</evidence>
<name>A0A8J8P0N8_HALGN</name>
<evidence type="ECO:0000256" key="1">
    <source>
        <dbReference type="ARBA" id="ARBA00004141"/>
    </source>
</evidence>
<reference evidence="11" key="1">
    <citation type="submission" date="2019-06" db="EMBL/GenBank/DDBJ databases">
        <authorList>
            <person name="Zheng W."/>
        </authorList>
    </citation>
    <scope>NUCLEOTIDE SEQUENCE</scope>
    <source>
        <strain evidence="11">QDHG01</strain>
    </source>
</reference>
<feature type="compositionally biased region" description="Basic and acidic residues" evidence="9">
    <location>
        <begin position="699"/>
        <end position="712"/>
    </location>
</feature>
<protein>
    <recommendedName>
        <fullName evidence="8">Palmitoyltransferase</fullName>
        <ecNumber evidence="8">2.3.1.225</ecNumber>
    </recommendedName>
</protein>
<evidence type="ECO:0000256" key="7">
    <source>
        <dbReference type="PROSITE-ProRule" id="PRU00023"/>
    </source>
</evidence>
<dbReference type="SMART" id="SM00248">
    <property type="entry name" value="ANK"/>
    <property type="match status" value="4"/>
</dbReference>
<comment type="catalytic activity">
    <reaction evidence="8">
        <text>L-cysteinyl-[protein] + hexadecanoyl-CoA = S-hexadecanoyl-L-cysteinyl-[protein] + CoA</text>
        <dbReference type="Rhea" id="RHEA:36683"/>
        <dbReference type="Rhea" id="RHEA-COMP:10131"/>
        <dbReference type="Rhea" id="RHEA-COMP:11032"/>
        <dbReference type="ChEBI" id="CHEBI:29950"/>
        <dbReference type="ChEBI" id="CHEBI:57287"/>
        <dbReference type="ChEBI" id="CHEBI:57379"/>
        <dbReference type="ChEBI" id="CHEBI:74151"/>
        <dbReference type="EC" id="2.3.1.225"/>
    </reaction>
</comment>
<keyword evidence="2 8" id="KW-0812">Transmembrane</keyword>
<keyword evidence="8" id="KW-0012">Acyltransferase</keyword>
<feature type="transmembrane region" description="Helical" evidence="8">
    <location>
        <begin position="650"/>
        <end position="669"/>
    </location>
</feature>
<feature type="region of interest" description="Disordered" evidence="9">
    <location>
        <begin position="1"/>
        <end position="46"/>
    </location>
</feature>
<evidence type="ECO:0000256" key="9">
    <source>
        <dbReference type="SAM" id="MobiDB-lite"/>
    </source>
</evidence>
<feature type="transmembrane region" description="Helical" evidence="8">
    <location>
        <begin position="515"/>
        <end position="535"/>
    </location>
</feature>
<feature type="transmembrane region" description="Helical" evidence="8">
    <location>
        <begin position="610"/>
        <end position="634"/>
    </location>
</feature>
<accession>A0A8J8P0N8</accession>
<proteinExistence type="inferred from homology"/>
<comment type="similarity">
    <text evidence="8">Belongs to the DHHC palmitoyltransferase family.</text>
</comment>
<gene>
    <name evidence="11" type="ORF">FGO68_gene2461</name>
</gene>
<dbReference type="AlphaFoldDB" id="A0A8J8P0N8"/>
<dbReference type="EMBL" id="RRYP01003519">
    <property type="protein sequence ID" value="TNV83740.1"/>
    <property type="molecule type" value="Genomic_DNA"/>
</dbReference>
<sequence>MSIFSKRSRTESNHQLLQNSTEHPNSRTQSDNHLLTQPMGRRGQSNENVIIETNGEEDIELLSKQHSAAGKKKTMIEQNPHFKRSIIMQSLLKPTNEVQNYLIGSVHQNAMASNDQDRANQSGSHPQQQMEGIQTLLMTSQEQTQNDISASSPVAVRQQDSLMGYPNSPGMNRLMQMSKIEEMRNMQLAVEENNLQKFLAFNLTKIEILTMRFNHSLNIMQAACYFGAERIIKYLKEVFKDDEQGKYDLVEYQEPNGGNMAIHFAVLKGNKRIIDSLLQDFNADPTALTSNGLCVLHCAAQFERGALSLEYFHQFKFGFNYDFRDKFKCTPLHFAVLNMQAKCVECLLALGADPNSQNSDNQTPLHIAVQKYIQQSLDALDEGREPDPSEFEEVKRVIKELLFNGGDRSCEGRFNLKLLDHNKSSEFVILTPMQLLMSFQDKLPEREFVSLYRILNLQRQMLCFQTRRPLEKVTRDNRFMIAILVFNLVNFAVFLLYYSPFYFSNSDFSTLEKAFYSMGLVGVGFFFISMVFYLMSNCMDPGYVHQSLDMVDLLQIGNDRNIDLENFCFYCKVIKSTCTFHCMICNKCVEKFDHHCVYINNCLGHRNHKYFILFLFCISLYILTSVSTCVGSFITHGGDRGEEAFEILDWFFRVYTILINLLQSIPLLYQLKEQTKKLAKVEKIERKGTNASTLNPGRPRAESKFKQLKDASSRASSQNNQSQKELMKESLITGTSMKSSSNERRGCRYNCRQLFCFKSASQDTLKVFLFSDSERYSTFLQKEEKRKKKQMIKQKLGKAVSLDKKMTAHFNQNGVEGNSLLKAEQNILSANQKQDKVGTQSSKRHSCKVCAERQQCRWELC</sequence>
<dbReference type="Pfam" id="PF12796">
    <property type="entry name" value="Ank_2"/>
    <property type="match status" value="1"/>
</dbReference>
<evidence type="ECO:0000256" key="6">
    <source>
        <dbReference type="ARBA" id="ARBA00023136"/>
    </source>
</evidence>
<keyword evidence="8" id="KW-0808">Transferase</keyword>
<comment type="caution">
    <text evidence="11">The sequence shown here is derived from an EMBL/GenBank/DDBJ whole genome shotgun (WGS) entry which is preliminary data.</text>
</comment>
<evidence type="ECO:0000313" key="11">
    <source>
        <dbReference type="EMBL" id="TNV83740.1"/>
    </source>
</evidence>
<organism evidence="11 12">
    <name type="scientific">Halteria grandinella</name>
    <dbReference type="NCBI Taxonomy" id="5974"/>
    <lineage>
        <taxon>Eukaryota</taxon>
        <taxon>Sar</taxon>
        <taxon>Alveolata</taxon>
        <taxon>Ciliophora</taxon>
        <taxon>Intramacronucleata</taxon>
        <taxon>Spirotrichea</taxon>
        <taxon>Stichotrichia</taxon>
        <taxon>Sporadotrichida</taxon>
        <taxon>Halteriidae</taxon>
        <taxon>Halteria</taxon>
    </lineage>
</organism>
<feature type="repeat" description="ANK" evidence="7">
    <location>
        <begin position="330"/>
        <end position="359"/>
    </location>
</feature>
<dbReference type="InterPro" id="IPR036770">
    <property type="entry name" value="Ankyrin_rpt-contain_sf"/>
</dbReference>
<evidence type="ECO:0000256" key="8">
    <source>
        <dbReference type="RuleBase" id="RU079119"/>
    </source>
</evidence>
<comment type="domain">
    <text evidence="8">The DHHC domain is required for palmitoyltransferase activity.</text>
</comment>
<dbReference type="PANTHER" id="PTHR24161">
    <property type="entry name" value="ANK_REP_REGION DOMAIN-CONTAINING PROTEIN-RELATED"/>
    <property type="match status" value="1"/>
</dbReference>
<dbReference type="OrthoDB" id="163438at2759"/>
<keyword evidence="6 8" id="KW-0472">Membrane</keyword>
<dbReference type="Pfam" id="PF01529">
    <property type="entry name" value="DHHC"/>
    <property type="match status" value="1"/>
</dbReference>
<dbReference type="PROSITE" id="PS50216">
    <property type="entry name" value="DHHC"/>
    <property type="match status" value="1"/>
</dbReference>
<dbReference type="InterPro" id="IPR002110">
    <property type="entry name" value="Ankyrin_rpt"/>
</dbReference>
<dbReference type="Gene3D" id="1.25.40.20">
    <property type="entry name" value="Ankyrin repeat-containing domain"/>
    <property type="match status" value="2"/>
</dbReference>
<evidence type="ECO:0000313" key="12">
    <source>
        <dbReference type="Proteomes" id="UP000785679"/>
    </source>
</evidence>
<evidence type="ECO:0000256" key="4">
    <source>
        <dbReference type="ARBA" id="ARBA00022989"/>
    </source>
</evidence>
<dbReference type="Proteomes" id="UP000785679">
    <property type="component" value="Unassembled WGS sequence"/>
</dbReference>
<keyword evidence="5 7" id="KW-0040">ANK repeat</keyword>
<dbReference type="GO" id="GO:0019706">
    <property type="term" value="F:protein-cysteine S-palmitoyltransferase activity"/>
    <property type="evidence" value="ECO:0007669"/>
    <property type="project" value="UniProtKB-EC"/>
</dbReference>
<evidence type="ECO:0000256" key="5">
    <source>
        <dbReference type="ARBA" id="ARBA00023043"/>
    </source>
</evidence>
<dbReference type="SUPFAM" id="SSF48403">
    <property type="entry name" value="Ankyrin repeat"/>
    <property type="match status" value="1"/>
</dbReference>
<keyword evidence="4 8" id="KW-1133">Transmembrane helix</keyword>
<dbReference type="InterPro" id="IPR001594">
    <property type="entry name" value="Palmitoyltrfase_DHHC"/>
</dbReference>
<keyword evidence="3" id="KW-0677">Repeat</keyword>